<dbReference type="InterPro" id="IPR036860">
    <property type="entry name" value="SH2_dom_sf"/>
</dbReference>
<evidence type="ECO:0000256" key="1">
    <source>
        <dbReference type="ARBA" id="ARBA00022999"/>
    </source>
</evidence>
<keyword evidence="6" id="KW-1185">Reference proteome</keyword>
<dbReference type="GO" id="GO:0007169">
    <property type="term" value="P:cell surface receptor protein tyrosine kinase signaling pathway"/>
    <property type="evidence" value="ECO:0007669"/>
    <property type="project" value="TreeGrafter"/>
</dbReference>
<dbReference type="GO" id="GO:0035556">
    <property type="term" value="P:intracellular signal transduction"/>
    <property type="evidence" value="ECO:0007669"/>
    <property type="project" value="TreeGrafter"/>
</dbReference>
<reference evidence="5 6" key="1">
    <citation type="submission" date="2020-10" db="EMBL/GenBank/DDBJ databases">
        <title>Pygocentrus nattereri (red-bellied piranha) genome, fPygNat1, primary haplotype.</title>
        <authorList>
            <person name="Myers G."/>
            <person name="Meyer A."/>
            <person name="Karagic N."/>
            <person name="Pippel M."/>
            <person name="Winkler S."/>
            <person name="Tracey A."/>
            <person name="Wood J."/>
            <person name="Formenti G."/>
            <person name="Howe K."/>
            <person name="Fedrigo O."/>
            <person name="Jarvis E.D."/>
        </authorList>
    </citation>
    <scope>NUCLEOTIDE SEQUENCE [LARGE SCALE GENOMIC DNA]</scope>
</reference>
<dbReference type="CTD" id="100004351"/>
<keyword evidence="1 2" id="KW-0727">SH2 domain</keyword>
<evidence type="ECO:0000259" key="4">
    <source>
        <dbReference type="PROSITE" id="PS50001"/>
    </source>
</evidence>
<dbReference type="GeneTree" id="ENSGT00940000156835"/>
<dbReference type="Ensembl" id="ENSPNAT00000021990.2">
    <property type="protein sequence ID" value="ENSPNAP00000032253.2"/>
    <property type="gene ID" value="ENSPNAG00000020109.2"/>
</dbReference>
<dbReference type="RefSeq" id="XP_017553857.1">
    <property type="nucleotide sequence ID" value="XM_017698368.2"/>
</dbReference>
<feature type="compositionally biased region" description="Acidic residues" evidence="3">
    <location>
        <begin position="102"/>
        <end position="124"/>
    </location>
</feature>
<organism evidence="5 6">
    <name type="scientific">Pygocentrus nattereri</name>
    <name type="common">Red-bellied piranha</name>
    <dbReference type="NCBI Taxonomy" id="42514"/>
    <lineage>
        <taxon>Eukaryota</taxon>
        <taxon>Metazoa</taxon>
        <taxon>Chordata</taxon>
        <taxon>Craniata</taxon>
        <taxon>Vertebrata</taxon>
        <taxon>Euteleostomi</taxon>
        <taxon>Actinopterygii</taxon>
        <taxon>Neopterygii</taxon>
        <taxon>Teleostei</taxon>
        <taxon>Ostariophysi</taxon>
        <taxon>Characiformes</taxon>
        <taxon>Characoidei</taxon>
        <taxon>Pygocentrus</taxon>
    </lineage>
</organism>
<dbReference type="InterPro" id="IPR051751">
    <property type="entry name" value="Immunoreceptor_sig_adapters"/>
</dbReference>
<dbReference type="FunFam" id="3.30.505.10:FF:000016">
    <property type="entry name" value="B-cell linker protein isoform 2"/>
    <property type="match status" value="1"/>
</dbReference>
<feature type="domain" description="SH2" evidence="4">
    <location>
        <begin position="314"/>
        <end position="424"/>
    </location>
</feature>
<dbReference type="Pfam" id="PF00017">
    <property type="entry name" value="SH2"/>
    <property type="match status" value="1"/>
</dbReference>
<reference evidence="5" key="2">
    <citation type="submission" date="2025-08" db="UniProtKB">
        <authorList>
            <consortium name="Ensembl"/>
        </authorList>
    </citation>
    <scope>IDENTIFICATION</scope>
</reference>
<dbReference type="SUPFAM" id="SSF55550">
    <property type="entry name" value="SH2 domain"/>
    <property type="match status" value="1"/>
</dbReference>
<evidence type="ECO:0000256" key="3">
    <source>
        <dbReference type="SAM" id="MobiDB-lite"/>
    </source>
</evidence>
<evidence type="ECO:0000313" key="5">
    <source>
        <dbReference type="Ensembl" id="ENSPNAP00000032253.2"/>
    </source>
</evidence>
<dbReference type="PROSITE" id="PS50001">
    <property type="entry name" value="SH2"/>
    <property type="match status" value="1"/>
</dbReference>
<feature type="compositionally biased region" description="Acidic residues" evidence="3">
    <location>
        <begin position="133"/>
        <end position="144"/>
    </location>
</feature>
<dbReference type="SMART" id="SM00252">
    <property type="entry name" value="SH2"/>
    <property type="match status" value="1"/>
</dbReference>
<reference evidence="5" key="3">
    <citation type="submission" date="2025-09" db="UniProtKB">
        <authorList>
            <consortium name="Ensembl"/>
        </authorList>
    </citation>
    <scope>IDENTIFICATION</scope>
</reference>
<dbReference type="AlphaFoldDB" id="A0A3B4E985"/>
<evidence type="ECO:0000313" key="6">
    <source>
        <dbReference type="Proteomes" id="UP001501920"/>
    </source>
</evidence>
<dbReference type="Proteomes" id="UP001501920">
    <property type="component" value="Chromosome 8"/>
</dbReference>
<dbReference type="PANTHER" id="PTHR14098">
    <property type="entry name" value="SH2 DOMAIN CONTAINING PROTEIN"/>
    <property type="match status" value="1"/>
</dbReference>
<dbReference type="Gene3D" id="1.10.150.50">
    <property type="entry name" value="Transcription Factor, Ets-1"/>
    <property type="match status" value="1"/>
</dbReference>
<dbReference type="SUPFAM" id="SSF47769">
    <property type="entry name" value="SAM/Pointed domain"/>
    <property type="match status" value="1"/>
</dbReference>
<dbReference type="OMA" id="DDSYICA"/>
<proteinExistence type="predicted"/>
<dbReference type="PRINTS" id="PR00401">
    <property type="entry name" value="SH2DOMAIN"/>
</dbReference>
<protein>
    <recommendedName>
        <fullName evidence="4">SH2 domain-containing protein</fullName>
    </recommendedName>
</protein>
<dbReference type="PANTHER" id="PTHR14098:SF1">
    <property type="entry name" value="LYMPHOCYTE CYTOSOLIC PROTEIN 2"/>
    <property type="match status" value="1"/>
</dbReference>
<feature type="compositionally biased region" description="Polar residues" evidence="3">
    <location>
        <begin position="262"/>
        <end position="272"/>
    </location>
</feature>
<name>A0A3B4E985_PYGNA</name>
<evidence type="ECO:0000256" key="2">
    <source>
        <dbReference type="PROSITE-ProRule" id="PRU00191"/>
    </source>
</evidence>
<feature type="region of interest" description="Disordered" evidence="3">
    <location>
        <begin position="80"/>
        <end position="173"/>
    </location>
</feature>
<dbReference type="InterPro" id="IPR013761">
    <property type="entry name" value="SAM/pointed_sf"/>
</dbReference>
<dbReference type="STRING" id="42514.ENSPNAP00000032253"/>
<dbReference type="GO" id="GO:0005737">
    <property type="term" value="C:cytoplasm"/>
    <property type="evidence" value="ECO:0007669"/>
    <property type="project" value="UniProtKB-ARBA"/>
</dbReference>
<feature type="region of interest" description="Disordered" evidence="3">
    <location>
        <begin position="206"/>
        <end position="317"/>
    </location>
</feature>
<dbReference type="InterPro" id="IPR000980">
    <property type="entry name" value="SH2"/>
</dbReference>
<sequence>MNLDSIPSKSEVMGWNSNRLADYLKRMRLTGCDTVVKRCGINGATFLAMSGSDLQKFPNVHVPLLTKICNDINQSGKKKGLFHLPKPLQPPSQGFGHTLETWDSEDFDQDSDQDYEEPDADNCEDTYICASDEPNDEGEDDYDYELPPSEIPNEIPSHFRAAKPQDDSDYIDSVRNCPAKEKTMRPPPRPDSTFSQAVKGNTKLLAAKVPRPDSSPHRPLPSNSTSKPNKAAPHIDRRTKPRSTSFSKTSQDRSEEGCYPMNTRNDLHSASQLPKLPTARFGTNQHESSSHLHEQQNSTVQNSQEAQQGMDPQWYVGPMTRGEAEVTLRQINKDGTFLIRDSSKNFTDQPYTLMVLNKQKVYNIQIRFHGNKDGYSLGTGLSGTESFPSVRDMVTHHTTTHLMLIDAMERASGAQHQCCLIYPARRQPTHF</sequence>
<dbReference type="Gene3D" id="3.30.505.10">
    <property type="entry name" value="SH2 domain"/>
    <property type="match status" value="1"/>
</dbReference>
<dbReference type="GeneID" id="108427850"/>
<accession>A0A3B4E985</accession>
<feature type="compositionally biased region" description="Polar residues" evidence="3">
    <location>
        <begin position="295"/>
        <end position="307"/>
    </location>
</feature>